<gene>
    <name evidence="1" type="primary">dgt</name>
    <name evidence="1" type="ORF">FPK87_28310</name>
</gene>
<accession>A0ABD5DKI4</accession>
<dbReference type="SUPFAM" id="SSF109604">
    <property type="entry name" value="HD-domain/PDEase-like"/>
    <property type="match status" value="1"/>
</dbReference>
<organism evidence="1">
    <name type="scientific">Acinetobacter baumannii</name>
    <dbReference type="NCBI Taxonomy" id="470"/>
    <lineage>
        <taxon>Bacteria</taxon>
        <taxon>Pseudomonadati</taxon>
        <taxon>Pseudomonadota</taxon>
        <taxon>Gammaproteobacteria</taxon>
        <taxon>Moraxellales</taxon>
        <taxon>Moraxellaceae</taxon>
        <taxon>Acinetobacter</taxon>
        <taxon>Acinetobacter calcoaceticus/baumannii complex</taxon>
    </lineage>
</organism>
<evidence type="ECO:0000313" key="1">
    <source>
        <dbReference type="EMBL" id="MDR8264329.1"/>
    </source>
</evidence>
<feature type="non-terminal residue" evidence="1">
    <location>
        <position position="1"/>
    </location>
</feature>
<reference evidence="1" key="1">
    <citation type="submission" date="2019-07" db="EMBL/GenBank/DDBJ databases">
        <title>Biological characteristics of mucoid Acinetobacter baumannii from a general hospital in China.</title>
        <authorList>
            <person name="Hua X."/>
            <person name="Yu Y."/>
        </authorList>
    </citation>
    <scope>NUCLEOTIDE SEQUENCE [LARGE SCALE GENOMIC DNA]</scope>
    <source>
        <strain evidence="1">N41</strain>
    </source>
</reference>
<sequence>MEAADDISYCVADLEDAVEKRIFSADKLYQHLYDAWGSHEKGSLFSQVVENAWEKSRANYLKQSAEDQFFMYLRVNT</sequence>
<dbReference type="InterPro" id="IPR023293">
    <property type="entry name" value="dGTP_triP_hydro_central_sf"/>
</dbReference>
<dbReference type="EMBL" id="VMBB01001692">
    <property type="protein sequence ID" value="MDR8264329.1"/>
    <property type="molecule type" value="Genomic_DNA"/>
</dbReference>
<protein>
    <submittedName>
        <fullName evidence="1">Deoxyguanosinetriphosphate triphosphohydrolase</fullName>
        <ecNumber evidence="1">3.1.5.1</ecNumber>
    </submittedName>
</protein>
<dbReference type="Gene3D" id="1.10.3410.10">
    <property type="entry name" value="putative deoxyguanosinetriphosphate triphosphohydrolase like domain"/>
    <property type="match status" value="1"/>
</dbReference>
<name>A0ABD5DKI4_ACIBA</name>
<dbReference type="GO" id="GO:0008832">
    <property type="term" value="F:dGTPase activity"/>
    <property type="evidence" value="ECO:0007669"/>
    <property type="project" value="UniProtKB-EC"/>
</dbReference>
<keyword evidence="1" id="KW-0378">Hydrolase</keyword>
<dbReference type="AlphaFoldDB" id="A0ABD5DKI4"/>
<comment type="caution">
    <text evidence="1">The sequence shown here is derived from an EMBL/GenBank/DDBJ whole genome shotgun (WGS) entry which is preliminary data.</text>
</comment>
<feature type="non-terminal residue" evidence="1">
    <location>
        <position position="77"/>
    </location>
</feature>
<dbReference type="EC" id="3.1.5.1" evidence="1"/>
<proteinExistence type="predicted"/>